<organism evidence="6 7">
    <name type="scientific">Advenella incenata</name>
    <dbReference type="NCBI Taxonomy" id="267800"/>
    <lineage>
        <taxon>Bacteria</taxon>
        <taxon>Pseudomonadati</taxon>
        <taxon>Pseudomonadota</taxon>
        <taxon>Betaproteobacteria</taxon>
        <taxon>Burkholderiales</taxon>
        <taxon>Alcaligenaceae</taxon>
    </lineage>
</organism>
<evidence type="ECO:0000256" key="3">
    <source>
        <dbReference type="ARBA" id="ARBA00023125"/>
    </source>
</evidence>
<dbReference type="Pfam" id="PF03466">
    <property type="entry name" value="LysR_substrate"/>
    <property type="match status" value="1"/>
</dbReference>
<evidence type="ECO:0000256" key="1">
    <source>
        <dbReference type="ARBA" id="ARBA00009437"/>
    </source>
</evidence>
<dbReference type="PROSITE" id="PS50931">
    <property type="entry name" value="HTH_LYSR"/>
    <property type="match status" value="1"/>
</dbReference>
<evidence type="ECO:0000313" key="6">
    <source>
        <dbReference type="EMBL" id="RZT99194.1"/>
    </source>
</evidence>
<keyword evidence="3 6" id="KW-0238">DNA-binding</keyword>
<dbReference type="FunFam" id="1.10.10.10:FF:000001">
    <property type="entry name" value="LysR family transcriptional regulator"/>
    <property type="match status" value="1"/>
</dbReference>
<accession>A0A4Q7VS83</accession>
<dbReference type="PRINTS" id="PR00039">
    <property type="entry name" value="HTHLYSR"/>
</dbReference>
<dbReference type="AlphaFoldDB" id="A0A4Q7VS83"/>
<dbReference type="EMBL" id="SHKO01000001">
    <property type="protein sequence ID" value="RZT99194.1"/>
    <property type="molecule type" value="Genomic_DNA"/>
</dbReference>
<protein>
    <submittedName>
        <fullName evidence="6">DNA-binding transcriptional LysR family regulator</fullName>
    </submittedName>
</protein>
<proteinExistence type="inferred from homology"/>
<dbReference type="PANTHER" id="PTHR30126">
    <property type="entry name" value="HTH-TYPE TRANSCRIPTIONAL REGULATOR"/>
    <property type="match status" value="1"/>
</dbReference>
<dbReference type="InterPro" id="IPR000847">
    <property type="entry name" value="LysR_HTH_N"/>
</dbReference>
<feature type="domain" description="HTH lysR-type" evidence="5">
    <location>
        <begin position="1"/>
        <end position="58"/>
    </location>
</feature>
<gene>
    <name evidence="6" type="ORF">EV681_0977</name>
</gene>
<keyword evidence="7" id="KW-1185">Reference proteome</keyword>
<evidence type="ECO:0000259" key="5">
    <source>
        <dbReference type="PROSITE" id="PS50931"/>
    </source>
</evidence>
<comment type="caution">
    <text evidence="6">The sequence shown here is derived from an EMBL/GenBank/DDBJ whole genome shotgun (WGS) entry which is preliminary data.</text>
</comment>
<comment type="similarity">
    <text evidence="1">Belongs to the LysR transcriptional regulatory family.</text>
</comment>
<dbReference type="Gene3D" id="3.40.190.10">
    <property type="entry name" value="Periplasmic binding protein-like II"/>
    <property type="match status" value="2"/>
</dbReference>
<dbReference type="InterPro" id="IPR036388">
    <property type="entry name" value="WH-like_DNA-bd_sf"/>
</dbReference>
<dbReference type="InterPro" id="IPR005119">
    <property type="entry name" value="LysR_subst-bd"/>
</dbReference>
<dbReference type="GO" id="GO:0003700">
    <property type="term" value="F:DNA-binding transcription factor activity"/>
    <property type="evidence" value="ECO:0007669"/>
    <property type="project" value="InterPro"/>
</dbReference>
<dbReference type="InterPro" id="IPR036390">
    <property type="entry name" value="WH_DNA-bd_sf"/>
</dbReference>
<dbReference type="Gene3D" id="1.10.10.10">
    <property type="entry name" value="Winged helix-like DNA-binding domain superfamily/Winged helix DNA-binding domain"/>
    <property type="match status" value="1"/>
</dbReference>
<keyword evidence="2" id="KW-0805">Transcription regulation</keyword>
<keyword evidence="4" id="KW-0804">Transcription</keyword>
<dbReference type="SUPFAM" id="SSF46785">
    <property type="entry name" value="Winged helix' DNA-binding domain"/>
    <property type="match status" value="1"/>
</dbReference>
<reference evidence="6 7" key="1">
    <citation type="submission" date="2019-02" db="EMBL/GenBank/DDBJ databases">
        <title>Genomic Encyclopedia of Type Strains, Phase IV (KMG-IV): sequencing the most valuable type-strain genomes for metagenomic binning, comparative biology and taxonomic classification.</title>
        <authorList>
            <person name="Goeker M."/>
        </authorList>
    </citation>
    <scope>NUCLEOTIDE SEQUENCE [LARGE SCALE GENOMIC DNA]</scope>
    <source>
        <strain evidence="6 7">DSM 23814</strain>
    </source>
</reference>
<evidence type="ECO:0000313" key="7">
    <source>
        <dbReference type="Proteomes" id="UP000293398"/>
    </source>
</evidence>
<dbReference type="Proteomes" id="UP000293398">
    <property type="component" value="Unassembled WGS sequence"/>
</dbReference>
<dbReference type="RefSeq" id="WP_130303404.1">
    <property type="nucleotide sequence ID" value="NZ_SHKO01000001.1"/>
</dbReference>
<name>A0A4Q7VS83_9BURK</name>
<evidence type="ECO:0000256" key="2">
    <source>
        <dbReference type="ARBA" id="ARBA00023015"/>
    </source>
</evidence>
<dbReference type="SUPFAM" id="SSF53850">
    <property type="entry name" value="Periplasmic binding protein-like II"/>
    <property type="match status" value="1"/>
</dbReference>
<dbReference type="GO" id="GO:0000976">
    <property type="term" value="F:transcription cis-regulatory region binding"/>
    <property type="evidence" value="ECO:0007669"/>
    <property type="project" value="TreeGrafter"/>
</dbReference>
<dbReference type="Pfam" id="PF00126">
    <property type="entry name" value="HTH_1"/>
    <property type="match status" value="1"/>
</dbReference>
<dbReference type="OrthoDB" id="8673707at2"/>
<evidence type="ECO:0000256" key="4">
    <source>
        <dbReference type="ARBA" id="ARBA00023163"/>
    </source>
</evidence>
<dbReference type="PANTHER" id="PTHR30126:SF98">
    <property type="entry name" value="HTH-TYPE TRANSCRIPTIONAL ACTIVATOR BAUR"/>
    <property type="match status" value="1"/>
</dbReference>
<sequence>MNFKQLNHIVVLSETLNFSKAAERVFLSQSALSKSIQAIEQQIGIAIFDRSKNSVLVTPAGKFVVDHARHLLAEIRNFHKNLDYLKTGEYGTIKVGSGPFPAKCFLHTAIRQLQANYPRISLDIRIDNWTNLLVQLKEGAIDYFIADIRNLEDDPFLKVTPIGGLTVALFCDANHPLIRLDRSRPIAPVEILDYTFASVSLPTLVFSELKHSLGLDHNDLFSVNFKCDDISLINRLVPDSDIIFVSSNLMMEQALQEGHAVRLNIPMTRNRFGEWALVQIKDQKLVPCAEIFARMLIDIVRDGSLQDDDKYGLAGNGPLNFIANSARAVGNGTGSVER</sequence>